<evidence type="ECO:0000313" key="10">
    <source>
        <dbReference type="Proteomes" id="UP001430584"/>
    </source>
</evidence>
<gene>
    <name evidence="7" type="primary">TAF9</name>
    <name evidence="8" type="ORF">BK809_0006893</name>
    <name evidence="7" type="ORF">SLS55_000260</name>
</gene>
<keyword evidence="8" id="KW-0396">Initiation factor</keyword>
<dbReference type="SUPFAM" id="SSF47113">
    <property type="entry name" value="Histone-fold"/>
    <property type="match status" value="1"/>
</dbReference>
<feature type="region of interest" description="Disordered" evidence="6">
    <location>
        <begin position="254"/>
        <end position="309"/>
    </location>
</feature>
<comment type="subcellular location">
    <subcellularLocation>
        <location evidence="1">Nucleus</location>
    </subcellularLocation>
</comment>
<dbReference type="InterPro" id="IPR003162">
    <property type="entry name" value="TFIID-31"/>
</dbReference>
<feature type="compositionally biased region" description="Polar residues" evidence="6">
    <location>
        <begin position="84"/>
        <end position="93"/>
    </location>
</feature>
<evidence type="ECO:0000313" key="9">
    <source>
        <dbReference type="Proteomes" id="UP000190776"/>
    </source>
</evidence>
<dbReference type="GO" id="GO:0005669">
    <property type="term" value="C:transcription factor TFIID complex"/>
    <property type="evidence" value="ECO:0007669"/>
    <property type="project" value="TreeGrafter"/>
</dbReference>
<evidence type="ECO:0000313" key="7">
    <source>
        <dbReference type="EMBL" id="KAL0264312.1"/>
    </source>
</evidence>
<keyword evidence="4" id="KW-0804">Transcription</keyword>
<dbReference type="EMBL" id="MSZU01000114">
    <property type="protein sequence ID" value="OMP82583.1"/>
    <property type="molecule type" value="Genomic_DNA"/>
</dbReference>
<keyword evidence="10" id="KW-1185">Reference proteome</keyword>
<feature type="compositionally biased region" description="Gly residues" evidence="6">
    <location>
        <begin position="151"/>
        <end position="179"/>
    </location>
</feature>
<organism evidence="8 9">
    <name type="scientific">Diplodia seriata</name>
    <dbReference type="NCBI Taxonomy" id="420778"/>
    <lineage>
        <taxon>Eukaryota</taxon>
        <taxon>Fungi</taxon>
        <taxon>Dikarya</taxon>
        <taxon>Ascomycota</taxon>
        <taxon>Pezizomycotina</taxon>
        <taxon>Dothideomycetes</taxon>
        <taxon>Dothideomycetes incertae sedis</taxon>
        <taxon>Botryosphaeriales</taxon>
        <taxon>Botryosphaeriaceae</taxon>
        <taxon>Diplodia</taxon>
    </lineage>
</organism>
<dbReference type="Gene3D" id="1.10.20.10">
    <property type="entry name" value="Histone, subunit A"/>
    <property type="match status" value="1"/>
</dbReference>
<dbReference type="InterPro" id="IPR009072">
    <property type="entry name" value="Histone-fold"/>
</dbReference>
<evidence type="ECO:0000313" key="8">
    <source>
        <dbReference type="EMBL" id="OMP82583.1"/>
    </source>
</evidence>
<dbReference type="Proteomes" id="UP001430584">
    <property type="component" value="Unassembled WGS sequence"/>
</dbReference>
<dbReference type="RefSeq" id="XP_066637052.1">
    <property type="nucleotide sequence ID" value="XM_066771773.1"/>
</dbReference>
<proteinExistence type="inferred from homology"/>
<dbReference type="EMBL" id="JAJVCZ030000001">
    <property type="protein sequence ID" value="KAL0264312.1"/>
    <property type="molecule type" value="Genomic_DNA"/>
</dbReference>
<accession>A0A1S8B577</accession>
<comment type="similarity">
    <text evidence="2">Belongs to the TAF9 family.</text>
</comment>
<reference evidence="7 10" key="2">
    <citation type="submission" date="2024-02" db="EMBL/GenBank/DDBJ databases">
        <title>De novo assembly and annotation of 12 fungi associated with fruit tree decline syndrome in Ontario, Canada.</title>
        <authorList>
            <person name="Sulman M."/>
            <person name="Ellouze W."/>
            <person name="Ilyukhin E."/>
        </authorList>
    </citation>
    <scope>NUCLEOTIDE SEQUENCE [LARGE SCALE GENOMIC DNA]</scope>
    <source>
        <strain evidence="7 10">FDS-637</strain>
    </source>
</reference>
<dbReference type="AlphaFoldDB" id="A0A1S8B577"/>
<evidence type="ECO:0000256" key="5">
    <source>
        <dbReference type="ARBA" id="ARBA00023242"/>
    </source>
</evidence>
<evidence type="ECO:0000256" key="1">
    <source>
        <dbReference type="ARBA" id="ARBA00004123"/>
    </source>
</evidence>
<dbReference type="GO" id="GO:0003713">
    <property type="term" value="F:transcription coactivator activity"/>
    <property type="evidence" value="ECO:0007669"/>
    <property type="project" value="TreeGrafter"/>
</dbReference>
<keyword evidence="5" id="KW-0539">Nucleus</keyword>
<dbReference type="Pfam" id="PF02291">
    <property type="entry name" value="TFIID-31kDa"/>
    <property type="match status" value="1"/>
</dbReference>
<feature type="compositionally biased region" description="Gly residues" evidence="6">
    <location>
        <begin position="263"/>
        <end position="274"/>
    </location>
</feature>
<dbReference type="PANTHER" id="PTHR48068">
    <property type="entry name" value="TAF9 RNA POLYMERASE II, TATA BOX-BINDING PROTEIN (TBP)-ASSOCIATED FACTOR"/>
    <property type="match status" value="1"/>
</dbReference>
<sequence>MASPATGDAPNGIATPTGGGGGNPSNNTTTGTPPSGSANAGAPQVTTPGGGAGESATAQQSSPPATTAPVTATAAPTAAAPTVQPNTSLTDTGLTKRPRDARLLHMVLAHLGVSAYQERVPLQLMDFAYRYTAGVLGDAVAISAETTATTVGGGSGKGGAPGNPPRGGGGGGGGGGGVGSEEGTVSLAAIRSAIASRLNYQFNPVLPKEFLLELAQEKNRVSLPRPEREYGVRLPPERYCFTGAGWGLKEEWDSDVEDEEGGDGQQQGVNGGGGDRMEGVQEEGMDEDEDEFEDVMGVGGGEDREMEDA</sequence>
<comment type="caution">
    <text evidence="8">The sequence shown here is derived from an EMBL/GenBank/DDBJ whole genome shotgun (WGS) entry which is preliminary data.</text>
</comment>
<protein>
    <submittedName>
        <fullName evidence="8">Transcription initiation factor TFIID subunit 9</fullName>
    </submittedName>
</protein>
<evidence type="ECO:0000256" key="4">
    <source>
        <dbReference type="ARBA" id="ARBA00023163"/>
    </source>
</evidence>
<feature type="compositionally biased region" description="Low complexity" evidence="6">
    <location>
        <begin position="24"/>
        <end position="39"/>
    </location>
</feature>
<dbReference type="GeneID" id="92004345"/>
<dbReference type="GO" id="GO:0003743">
    <property type="term" value="F:translation initiation factor activity"/>
    <property type="evidence" value="ECO:0007669"/>
    <property type="project" value="UniProtKB-KW"/>
</dbReference>
<keyword evidence="8" id="KW-0648">Protein biosynthesis</keyword>
<evidence type="ECO:0000256" key="3">
    <source>
        <dbReference type="ARBA" id="ARBA00023015"/>
    </source>
</evidence>
<feature type="region of interest" description="Disordered" evidence="6">
    <location>
        <begin position="1"/>
        <end position="95"/>
    </location>
</feature>
<feature type="region of interest" description="Disordered" evidence="6">
    <location>
        <begin position="149"/>
        <end position="179"/>
    </location>
</feature>
<dbReference type="GO" id="GO:0051123">
    <property type="term" value="P:RNA polymerase II preinitiation complex assembly"/>
    <property type="evidence" value="ECO:0007669"/>
    <property type="project" value="TreeGrafter"/>
</dbReference>
<evidence type="ECO:0000256" key="6">
    <source>
        <dbReference type="SAM" id="MobiDB-lite"/>
    </source>
</evidence>
<keyword evidence="3" id="KW-0805">Transcription regulation</keyword>
<evidence type="ECO:0000256" key="2">
    <source>
        <dbReference type="ARBA" id="ARBA00007646"/>
    </source>
</evidence>
<dbReference type="GO" id="GO:0000124">
    <property type="term" value="C:SAGA complex"/>
    <property type="evidence" value="ECO:0007669"/>
    <property type="project" value="TreeGrafter"/>
</dbReference>
<dbReference type="PANTHER" id="PTHR48068:SF4">
    <property type="entry name" value="TATA-BOX BINDING PROTEIN ASSOCIATED FACTOR 9"/>
    <property type="match status" value="1"/>
</dbReference>
<feature type="compositionally biased region" description="Low complexity" evidence="6">
    <location>
        <begin position="63"/>
        <end position="83"/>
    </location>
</feature>
<dbReference type="GO" id="GO:0016251">
    <property type="term" value="F:RNA polymerase II general transcription initiation factor activity"/>
    <property type="evidence" value="ECO:0007669"/>
    <property type="project" value="TreeGrafter"/>
</dbReference>
<name>A0A1S8B577_9PEZI</name>
<reference evidence="8 9" key="1">
    <citation type="submission" date="2017-01" db="EMBL/GenBank/DDBJ databases">
        <title>Draft genome sequence of Diplodia seriata F98.1, a fungal species involved in grapevine trunk diseases.</title>
        <authorList>
            <person name="Robert-Siegwald G."/>
            <person name="Vallet J."/>
            <person name="Abou-Mansour E."/>
            <person name="Xu J."/>
            <person name="Rey P."/>
            <person name="Bertsch C."/>
            <person name="Rego C."/>
            <person name="Larignon P."/>
            <person name="Fontaine F."/>
            <person name="Lebrun M.-H."/>
        </authorList>
    </citation>
    <scope>NUCLEOTIDE SEQUENCE [LARGE SCALE GENOMIC DNA]</scope>
    <source>
        <strain evidence="8 9">F98.1</strain>
    </source>
</reference>
<dbReference type="OrthoDB" id="341924at2759"/>
<dbReference type="STRING" id="420778.A0A1S8B577"/>
<dbReference type="Proteomes" id="UP000190776">
    <property type="component" value="Unassembled WGS sequence"/>
</dbReference>
<dbReference type="GO" id="GO:0046982">
    <property type="term" value="F:protein heterodimerization activity"/>
    <property type="evidence" value="ECO:0007669"/>
    <property type="project" value="InterPro"/>
</dbReference>
<dbReference type="InterPro" id="IPR051431">
    <property type="entry name" value="TFIID_subunit_9"/>
</dbReference>
<feature type="compositionally biased region" description="Acidic residues" evidence="6">
    <location>
        <begin position="280"/>
        <end position="294"/>
    </location>
</feature>
<dbReference type="CDD" id="cd07979">
    <property type="entry name" value="HFD_TAF9"/>
    <property type="match status" value="1"/>
</dbReference>